<protein>
    <submittedName>
        <fullName evidence="2">Uncharacterized protein</fullName>
    </submittedName>
</protein>
<dbReference type="InterPro" id="IPR012292">
    <property type="entry name" value="Globin/Proto"/>
</dbReference>
<dbReference type="OMA" id="MHSARIQ"/>
<proteinExistence type="predicted"/>
<evidence type="ECO:0000313" key="3">
    <source>
        <dbReference type="Proteomes" id="UP000054653"/>
    </source>
</evidence>
<dbReference type="EMBL" id="JYDI01000271">
    <property type="protein sequence ID" value="KRY46788.1"/>
    <property type="molecule type" value="Genomic_DNA"/>
</dbReference>
<accession>A0A0V1CBX7</accession>
<dbReference type="GO" id="GO:0020037">
    <property type="term" value="F:heme binding"/>
    <property type="evidence" value="ECO:0007669"/>
    <property type="project" value="InterPro"/>
</dbReference>
<dbReference type="Gene3D" id="1.10.490.10">
    <property type="entry name" value="Globins"/>
    <property type="match status" value="1"/>
</dbReference>
<gene>
    <name evidence="2" type="ORF">T03_16916</name>
</gene>
<dbReference type="InterPro" id="IPR009050">
    <property type="entry name" value="Globin-like_sf"/>
</dbReference>
<keyword evidence="3" id="KW-1185">Reference proteome</keyword>
<dbReference type="SUPFAM" id="SSF46458">
    <property type="entry name" value="Globin-like"/>
    <property type="match status" value="1"/>
</dbReference>
<feature type="compositionally biased region" description="Polar residues" evidence="1">
    <location>
        <begin position="223"/>
        <end position="232"/>
    </location>
</feature>
<dbReference type="AlphaFoldDB" id="A0A0V1CBX7"/>
<feature type="region of interest" description="Disordered" evidence="1">
    <location>
        <begin position="203"/>
        <end position="232"/>
    </location>
</feature>
<reference evidence="2 3" key="1">
    <citation type="submission" date="2015-01" db="EMBL/GenBank/DDBJ databases">
        <title>Evolution of Trichinella species and genotypes.</title>
        <authorList>
            <person name="Korhonen P.K."/>
            <person name="Edoardo P."/>
            <person name="Giuseppe L.R."/>
            <person name="Gasser R.B."/>
        </authorList>
    </citation>
    <scope>NUCLEOTIDE SEQUENCE [LARGE SCALE GENOMIC DNA]</scope>
    <source>
        <strain evidence="2">ISS120</strain>
    </source>
</reference>
<evidence type="ECO:0000256" key="1">
    <source>
        <dbReference type="SAM" id="MobiDB-lite"/>
    </source>
</evidence>
<comment type="caution">
    <text evidence="2">The sequence shown here is derived from an EMBL/GenBank/DDBJ whole genome shotgun (WGS) entry which is preliminary data.</text>
</comment>
<dbReference type="GO" id="GO:0019825">
    <property type="term" value="F:oxygen binding"/>
    <property type="evidence" value="ECO:0007669"/>
    <property type="project" value="InterPro"/>
</dbReference>
<organism evidence="2 3">
    <name type="scientific">Trichinella britovi</name>
    <name type="common">Parasitic roundworm</name>
    <dbReference type="NCBI Taxonomy" id="45882"/>
    <lineage>
        <taxon>Eukaryota</taxon>
        <taxon>Metazoa</taxon>
        <taxon>Ecdysozoa</taxon>
        <taxon>Nematoda</taxon>
        <taxon>Enoplea</taxon>
        <taxon>Dorylaimia</taxon>
        <taxon>Trichinellida</taxon>
        <taxon>Trichinellidae</taxon>
        <taxon>Trichinella</taxon>
    </lineage>
</organism>
<dbReference type="OrthoDB" id="5913183at2759"/>
<name>A0A0V1CBX7_TRIBR</name>
<dbReference type="STRING" id="45882.A0A0V1CBX7"/>
<evidence type="ECO:0000313" key="2">
    <source>
        <dbReference type="EMBL" id="KRY46788.1"/>
    </source>
</evidence>
<sequence length="232" mass="26153">MLRVESFTTGKVLELNDNDRQAIRQTWQKIGDHTLWAQRLFAKILVACPAFSKATSFHSLAGKHLLNDAKFRSFCQRFADFWQNLVQLLCVSDDPADWQQAVDSIRGLGQRHSLNRKVTFEAPIWLMIKNEIVLSITGYSDICRSKDCLSWNKLLMFTVAEMKSAFNEGVRRRSHMRPQSQVYAEPGSDDSIGCPFSFYISNANSSSSSSSSSSSTPVVPDPQQCNEQTTSL</sequence>
<feature type="compositionally biased region" description="Low complexity" evidence="1">
    <location>
        <begin position="205"/>
        <end position="215"/>
    </location>
</feature>
<dbReference type="Proteomes" id="UP000054653">
    <property type="component" value="Unassembled WGS sequence"/>
</dbReference>